<dbReference type="GO" id="GO:0051015">
    <property type="term" value="F:actin filament binding"/>
    <property type="evidence" value="ECO:0007669"/>
    <property type="project" value="InterPro"/>
</dbReference>
<dbReference type="PROSITE" id="PS51089">
    <property type="entry name" value="HP"/>
    <property type="match status" value="1"/>
</dbReference>
<dbReference type="GO" id="GO:0005546">
    <property type="term" value="F:phosphatidylinositol-4,5-bisphosphate binding"/>
    <property type="evidence" value="ECO:0007669"/>
    <property type="project" value="TreeGrafter"/>
</dbReference>
<dbReference type="InterPro" id="IPR029006">
    <property type="entry name" value="ADF-H/Gelsolin-like_dom_sf"/>
</dbReference>
<evidence type="ECO:0000313" key="2">
    <source>
        <dbReference type="EMBL" id="KAF6040753.1"/>
    </source>
</evidence>
<dbReference type="GO" id="GO:0008154">
    <property type="term" value="P:actin polymerization or depolymerization"/>
    <property type="evidence" value="ECO:0007669"/>
    <property type="project" value="TreeGrafter"/>
</dbReference>
<sequence length="325" mass="37542">MFVDFKVCYIINRGVFLYINTQTGCLFLWYGSHAPQTLKSNGSKIASWISETCPLEVGLNHDSTVKVVKINEGSEPVEFFKGLRSEDRKKYDSLLKVPCSKHEYVPRMFHMSSVNMVFQVQEMFSLARYEGYSAFPFSSSNAWQCQLYKQHQPAINLLDFGEDVYLWQGWWPRGSEEIENVSAGSARSRHTVDRKLALETAINYCKARDGPTPNMYCVYGGKEPLQFTNRFACWEAVEEASVASTLDNRPSTLEDMQLCFQRLSKSVYTFEELQQRPLPDGVNPNKLETYLSDKEFYEVLKMTREEFSALPGWKQTNLRKESKLF</sequence>
<name>A0A7J7KRP4_BUGNE</name>
<dbReference type="InterPro" id="IPR036886">
    <property type="entry name" value="Villin_headpiece_dom_sf"/>
</dbReference>
<reference evidence="2" key="1">
    <citation type="submission" date="2020-06" db="EMBL/GenBank/DDBJ databases">
        <title>Draft genome of Bugula neritina, a colonial animal packing powerful symbionts and potential medicines.</title>
        <authorList>
            <person name="Rayko M."/>
        </authorList>
    </citation>
    <scope>NUCLEOTIDE SEQUENCE [LARGE SCALE GENOMIC DNA]</scope>
    <source>
        <strain evidence="2">Kwan_BN1</strain>
    </source>
</reference>
<dbReference type="Gene3D" id="1.10.950.10">
    <property type="entry name" value="Villin headpiece domain"/>
    <property type="match status" value="1"/>
</dbReference>
<dbReference type="GO" id="GO:0051016">
    <property type="term" value="P:barbed-end actin filament capping"/>
    <property type="evidence" value="ECO:0007669"/>
    <property type="project" value="TreeGrafter"/>
</dbReference>
<comment type="caution">
    <text evidence="2">The sequence shown here is derived from an EMBL/GenBank/DDBJ whole genome shotgun (WGS) entry which is preliminary data.</text>
</comment>
<dbReference type="AlphaFoldDB" id="A0A7J7KRP4"/>
<dbReference type="GO" id="GO:0005737">
    <property type="term" value="C:cytoplasm"/>
    <property type="evidence" value="ECO:0007669"/>
    <property type="project" value="TreeGrafter"/>
</dbReference>
<dbReference type="Gene3D" id="3.40.20.10">
    <property type="entry name" value="Severin"/>
    <property type="match status" value="2"/>
</dbReference>
<accession>A0A7J7KRP4</accession>
<evidence type="ECO:0000313" key="3">
    <source>
        <dbReference type="Proteomes" id="UP000593567"/>
    </source>
</evidence>
<evidence type="ECO:0000259" key="1">
    <source>
        <dbReference type="PROSITE" id="PS51089"/>
    </source>
</evidence>
<proteinExistence type="predicted"/>
<dbReference type="SMART" id="SM00153">
    <property type="entry name" value="VHP"/>
    <property type="match status" value="1"/>
</dbReference>
<dbReference type="PANTHER" id="PTHR11977">
    <property type="entry name" value="VILLIN"/>
    <property type="match status" value="1"/>
</dbReference>
<dbReference type="GO" id="GO:0051014">
    <property type="term" value="P:actin filament severing"/>
    <property type="evidence" value="ECO:0007669"/>
    <property type="project" value="TreeGrafter"/>
</dbReference>
<dbReference type="EMBL" id="VXIV02000106">
    <property type="protein sequence ID" value="KAF6040753.1"/>
    <property type="molecule type" value="Genomic_DNA"/>
</dbReference>
<dbReference type="GO" id="GO:0015629">
    <property type="term" value="C:actin cytoskeleton"/>
    <property type="evidence" value="ECO:0007669"/>
    <property type="project" value="TreeGrafter"/>
</dbReference>
<dbReference type="PANTHER" id="PTHR11977:SF45">
    <property type="entry name" value="SUPERVILLIN"/>
    <property type="match status" value="1"/>
</dbReference>
<gene>
    <name evidence="2" type="ORF">EB796_000956</name>
</gene>
<dbReference type="Proteomes" id="UP000593567">
    <property type="component" value="Unassembled WGS sequence"/>
</dbReference>
<protein>
    <submittedName>
        <fullName evidence="2">SVIL</fullName>
    </submittedName>
</protein>
<dbReference type="SUPFAM" id="SSF55753">
    <property type="entry name" value="Actin depolymerizing proteins"/>
    <property type="match status" value="2"/>
</dbReference>
<dbReference type="InterPro" id="IPR007122">
    <property type="entry name" value="Villin/Gelsolin"/>
</dbReference>
<feature type="domain" description="HP" evidence="1">
    <location>
        <begin position="262"/>
        <end position="325"/>
    </location>
</feature>
<organism evidence="2 3">
    <name type="scientific">Bugula neritina</name>
    <name type="common">Brown bryozoan</name>
    <name type="synonym">Sertularia neritina</name>
    <dbReference type="NCBI Taxonomy" id="10212"/>
    <lineage>
        <taxon>Eukaryota</taxon>
        <taxon>Metazoa</taxon>
        <taxon>Spiralia</taxon>
        <taxon>Lophotrochozoa</taxon>
        <taxon>Bryozoa</taxon>
        <taxon>Gymnolaemata</taxon>
        <taxon>Cheilostomatida</taxon>
        <taxon>Flustrina</taxon>
        <taxon>Buguloidea</taxon>
        <taxon>Bugulidae</taxon>
        <taxon>Bugula</taxon>
    </lineage>
</organism>
<dbReference type="InterPro" id="IPR003128">
    <property type="entry name" value="Villin_headpiece"/>
</dbReference>
<keyword evidence="3" id="KW-1185">Reference proteome</keyword>
<dbReference type="OrthoDB" id="28894at2759"/>
<dbReference type="SUPFAM" id="SSF47050">
    <property type="entry name" value="VHP, Villin headpiece domain"/>
    <property type="match status" value="1"/>
</dbReference>
<dbReference type="Pfam" id="PF02209">
    <property type="entry name" value="VHP"/>
    <property type="match status" value="1"/>
</dbReference>